<dbReference type="PROSITE" id="PS01186">
    <property type="entry name" value="EGF_2"/>
    <property type="match status" value="1"/>
</dbReference>
<dbReference type="SMART" id="SM00257">
    <property type="entry name" value="LysM"/>
    <property type="match status" value="2"/>
</dbReference>
<dbReference type="eggNOG" id="KOG4291">
    <property type="taxonomic scope" value="Eukaryota"/>
</dbReference>
<dbReference type="KEGG" id="gtt:GUITHDRAFT_112067"/>
<gene>
    <name evidence="8" type="ORF">GUITHDRAFT_112067</name>
</gene>
<evidence type="ECO:0000313" key="10">
    <source>
        <dbReference type="Proteomes" id="UP000011087"/>
    </source>
</evidence>
<evidence type="ECO:0000256" key="1">
    <source>
        <dbReference type="ARBA" id="ARBA00022536"/>
    </source>
</evidence>
<evidence type="ECO:0000256" key="3">
    <source>
        <dbReference type="ARBA" id="ARBA00022737"/>
    </source>
</evidence>
<dbReference type="PANTHER" id="PTHR24039:SF58">
    <property type="entry name" value="EGF-LIKE DOMAIN-CONTAINING PROTEIN"/>
    <property type="match status" value="1"/>
</dbReference>
<feature type="domain" description="EGF-like" evidence="7">
    <location>
        <begin position="137"/>
        <end position="173"/>
    </location>
</feature>
<dbReference type="AlphaFoldDB" id="L1J0B1"/>
<evidence type="ECO:0000259" key="7">
    <source>
        <dbReference type="PROSITE" id="PS50026"/>
    </source>
</evidence>
<dbReference type="InterPro" id="IPR024731">
    <property type="entry name" value="NELL2-like_EGF"/>
</dbReference>
<evidence type="ECO:0000256" key="5">
    <source>
        <dbReference type="PROSITE-ProRule" id="PRU00076"/>
    </source>
</evidence>
<keyword evidence="10" id="KW-1185">Reference proteome</keyword>
<dbReference type="Pfam" id="PF01476">
    <property type="entry name" value="LysM"/>
    <property type="match status" value="1"/>
</dbReference>
<dbReference type="HOGENOM" id="CLU_526251_0_0_1"/>
<proteinExistence type="predicted"/>
<feature type="domain" description="EGF-like" evidence="7">
    <location>
        <begin position="97"/>
        <end position="136"/>
    </location>
</feature>
<dbReference type="SMART" id="SM00179">
    <property type="entry name" value="EGF_CA"/>
    <property type="match status" value="2"/>
</dbReference>
<dbReference type="PROSITE" id="PS01187">
    <property type="entry name" value="EGF_CA"/>
    <property type="match status" value="2"/>
</dbReference>
<dbReference type="Proteomes" id="UP000011087">
    <property type="component" value="Unassembled WGS sequence"/>
</dbReference>
<dbReference type="Gene3D" id="3.10.350.10">
    <property type="entry name" value="LysM domain"/>
    <property type="match status" value="1"/>
</dbReference>
<keyword evidence="2 6" id="KW-0732">Signal</keyword>
<dbReference type="Pfam" id="PF12947">
    <property type="entry name" value="EGF_3"/>
    <property type="match status" value="1"/>
</dbReference>
<dbReference type="GeneID" id="17298613"/>
<sequence length="518" mass="55852">MSPHGFWLVFLSLFISVTGTFAIVCNPGYEVKVLLNGTSCVACGVNMYSTGTTCLACPSHSSTKGLGQQGACICDGGYQALLDTSTNIPVSPLTCTDINECLSPSACDVHATCSNTIGSYTCTCSAGYSGDGLLCQNVNECTQGVCDPKANCTDTQGSFICVCPTGYYDLSLKDPNIGQGRICKEYGLYFEPIDNLVGKVGQPVVVPFVIGNYDPNYVFSSSLSVVVIAPDSVTVSKEVAQSNGFLRLTPAVIGTFRINITVSDINTKPGLVSFTLTSTVLTPFFDNVPPANTFQDLKTTSGTPTFPHTFRVGHEDANRLGALTIRATSGNLTVVPDNCCENTSTFREIGGIFLNFTTERVQMIYNGNTVYARNVMVVINPRGIATSTTGVDLRFFLTDTQQNIVIAASIKLYVYPRPSITTFCTYDVQETDTLISISNLFGMHWMTLFMLNNNSITHPDRVLPGSRISIGRPYIVKGDDSIYSIATRFDTVPDERAIFAGQLLCIAPDLAFLSCMEQ</sequence>
<dbReference type="EnsemblProtists" id="EKX41931">
    <property type="protein sequence ID" value="EKX41931"/>
    <property type="gene ID" value="GUITHDRAFT_112067"/>
</dbReference>
<dbReference type="CDD" id="cd00118">
    <property type="entry name" value="LysM"/>
    <property type="match status" value="1"/>
</dbReference>
<dbReference type="SUPFAM" id="SSF54106">
    <property type="entry name" value="LysM domain"/>
    <property type="match status" value="1"/>
</dbReference>
<reference evidence="9" key="3">
    <citation type="submission" date="2015-06" db="UniProtKB">
        <authorList>
            <consortium name="EnsemblProtists"/>
        </authorList>
    </citation>
    <scope>IDENTIFICATION</scope>
</reference>
<dbReference type="SMART" id="SM00181">
    <property type="entry name" value="EGF"/>
    <property type="match status" value="2"/>
</dbReference>
<dbReference type="PaxDb" id="55529-EKX41931"/>
<dbReference type="InterPro" id="IPR018392">
    <property type="entry name" value="LysM"/>
</dbReference>
<keyword evidence="4" id="KW-1015">Disulfide bond</keyword>
<dbReference type="FunFam" id="2.10.25.10:FF:000653">
    <property type="entry name" value="Putative Fibrillin-1"/>
    <property type="match status" value="1"/>
</dbReference>
<dbReference type="Pfam" id="PF07645">
    <property type="entry name" value="EGF_CA"/>
    <property type="match status" value="1"/>
</dbReference>
<dbReference type="InterPro" id="IPR049883">
    <property type="entry name" value="NOTCH1_EGF-like"/>
</dbReference>
<accession>L1J0B1</accession>
<dbReference type="InterPro" id="IPR018097">
    <property type="entry name" value="EGF_Ca-bd_CS"/>
</dbReference>
<dbReference type="GO" id="GO:0005509">
    <property type="term" value="F:calcium ion binding"/>
    <property type="evidence" value="ECO:0007669"/>
    <property type="project" value="InterPro"/>
</dbReference>
<dbReference type="InterPro" id="IPR036779">
    <property type="entry name" value="LysM_dom_sf"/>
</dbReference>
<dbReference type="Gene3D" id="2.10.25.10">
    <property type="entry name" value="Laminin"/>
    <property type="match status" value="2"/>
</dbReference>
<feature type="signal peptide" evidence="6">
    <location>
        <begin position="1"/>
        <end position="22"/>
    </location>
</feature>
<dbReference type="SUPFAM" id="SSF57196">
    <property type="entry name" value="EGF/Laminin"/>
    <property type="match status" value="2"/>
</dbReference>
<evidence type="ECO:0000313" key="8">
    <source>
        <dbReference type="EMBL" id="EKX41931.1"/>
    </source>
</evidence>
<comment type="caution">
    <text evidence="5">Lacks conserved residue(s) required for the propagation of feature annotation.</text>
</comment>
<dbReference type="STRING" id="905079.L1J0B1"/>
<dbReference type="OrthoDB" id="41109at2759"/>
<reference evidence="8 10" key="1">
    <citation type="journal article" date="2012" name="Nature">
        <title>Algal genomes reveal evolutionary mosaicism and the fate of nucleomorphs.</title>
        <authorList>
            <consortium name="DOE Joint Genome Institute"/>
            <person name="Curtis B.A."/>
            <person name="Tanifuji G."/>
            <person name="Burki F."/>
            <person name="Gruber A."/>
            <person name="Irimia M."/>
            <person name="Maruyama S."/>
            <person name="Arias M.C."/>
            <person name="Ball S.G."/>
            <person name="Gile G.H."/>
            <person name="Hirakawa Y."/>
            <person name="Hopkins J.F."/>
            <person name="Kuo A."/>
            <person name="Rensing S.A."/>
            <person name="Schmutz J."/>
            <person name="Symeonidi A."/>
            <person name="Elias M."/>
            <person name="Eveleigh R.J."/>
            <person name="Herman E.K."/>
            <person name="Klute M.J."/>
            <person name="Nakayama T."/>
            <person name="Obornik M."/>
            <person name="Reyes-Prieto A."/>
            <person name="Armbrust E.V."/>
            <person name="Aves S.J."/>
            <person name="Beiko R.G."/>
            <person name="Coutinho P."/>
            <person name="Dacks J.B."/>
            <person name="Durnford D.G."/>
            <person name="Fast N.M."/>
            <person name="Green B.R."/>
            <person name="Grisdale C.J."/>
            <person name="Hempel F."/>
            <person name="Henrissat B."/>
            <person name="Hoppner M.P."/>
            <person name="Ishida K."/>
            <person name="Kim E."/>
            <person name="Koreny L."/>
            <person name="Kroth P.G."/>
            <person name="Liu Y."/>
            <person name="Malik S.B."/>
            <person name="Maier U.G."/>
            <person name="McRose D."/>
            <person name="Mock T."/>
            <person name="Neilson J.A."/>
            <person name="Onodera N.T."/>
            <person name="Poole A.M."/>
            <person name="Pritham E.J."/>
            <person name="Richards T.A."/>
            <person name="Rocap G."/>
            <person name="Roy S.W."/>
            <person name="Sarai C."/>
            <person name="Schaack S."/>
            <person name="Shirato S."/>
            <person name="Slamovits C.H."/>
            <person name="Spencer D.F."/>
            <person name="Suzuki S."/>
            <person name="Worden A.Z."/>
            <person name="Zauner S."/>
            <person name="Barry K."/>
            <person name="Bell C."/>
            <person name="Bharti A.K."/>
            <person name="Crow J.A."/>
            <person name="Grimwood J."/>
            <person name="Kramer R."/>
            <person name="Lindquist E."/>
            <person name="Lucas S."/>
            <person name="Salamov A."/>
            <person name="McFadden G.I."/>
            <person name="Lane C.E."/>
            <person name="Keeling P.J."/>
            <person name="Gray M.W."/>
            <person name="Grigoriev I.V."/>
            <person name="Archibald J.M."/>
        </authorList>
    </citation>
    <scope>NUCLEOTIDE SEQUENCE</scope>
    <source>
        <strain evidence="8 10">CCMP2712</strain>
    </source>
</reference>
<reference evidence="10" key="2">
    <citation type="submission" date="2012-11" db="EMBL/GenBank/DDBJ databases">
        <authorList>
            <person name="Kuo A."/>
            <person name="Curtis B.A."/>
            <person name="Tanifuji G."/>
            <person name="Burki F."/>
            <person name="Gruber A."/>
            <person name="Irimia M."/>
            <person name="Maruyama S."/>
            <person name="Arias M.C."/>
            <person name="Ball S.G."/>
            <person name="Gile G.H."/>
            <person name="Hirakawa Y."/>
            <person name="Hopkins J.F."/>
            <person name="Rensing S.A."/>
            <person name="Schmutz J."/>
            <person name="Symeonidi A."/>
            <person name="Elias M."/>
            <person name="Eveleigh R.J."/>
            <person name="Herman E.K."/>
            <person name="Klute M.J."/>
            <person name="Nakayama T."/>
            <person name="Obornik M."/>
            <person name="Reyes-Prieto A."/>
            <person name="Armbrust E.V."/>
            <person name="Aves S.J."/>
            <person name="Beiko R.G."/>
            <person name="Coutinho P."/>
            <person name="Dacks J.B."/>
            <person name="Durnford D.G."/>
            <person name="Fast N.M."/>
            <person name="Green B.R."/>
            <person name="Grisdale C."/>
            <person name="Hempe F."/>
            <person name="Henrissat B."/>
            <person name="Hoppner M.P."/>
            <person name="Ishida K.-I."/>
            <person name="Kim E."/>
            <person name="Koreny L."/>
            <person name="Kroth P.G."/>
            <person name="Liu Y."/>
            <person name="Malik S.-B."/>
            <person name="Maier U.G."/>
            <person name="McRose D."/>
            <person name="Mock T."/>
            <person name="Neilson J.A."/>
            <person name="Onodera N.T."/>
            <person name="Poole A.M."/>
            <person name="Pritham E.J."/>
            <person name="Richards T.A."/>
            <person name="Rocap G."/>
            <person name="Roy S.W."/>
            <person name="Sarai C."/>
            <person name="Schaack S."/>
            <person name="Shirato S."/>
            <person name="Slamovits C.H."/>
            <person name="Spencer D.F."/>
            <person name="Suzuki S."/>
            <person name="Worden A.Z."/>
            <person name="Zauner S."/>
            <person name="Barry K."/>
            <person name="Bell C."/>
            <person name="Bharti A.K."/>
            <person name="Crow J.A."/>
            <person name="Grimwood J."/>
            <person name="Kramer R."/>
            <person name="Lindquist E."/>
            <person name="Lucas S."/>
            <person name="Salamov A."/>
            <person name="McFadden G.I."/>
            <person name="Lane C.E."/>
            <person name="Keeling P.J."/>
            <person name="Gray M.W."/>
            <person name="Grigoriev I.V."/>
            <person name="Archibald J.M."/>
        </authorList>
    </citation>
    <scope>NUCLEOTIDE SEQUENCE</scope>
    <source>
        <strain evidence="10">CCMP2712</strain>
    </source>
</reference>
<dbReference type="PROSITE" id="PS00010">
    <property type="entry name" value="ASX_HYDROXYL"/>
    <property type="match status" value="2"/>
</dbReference>
<evidence type="ECO:0000256" key="4">
    <source>
        <dbReference type="ARBA" id="ARBA00023157"/>
    </source>
</evidence>
<feature type="chain" id="PRO_5008770748" description="EGF-like domain-containing protein" evidence="6">
    <location>
        <begin position="23"/>
        <end position="518"/>
    </location>
</feature>
<dbReference type="InterPro" id="IPR000152">
    <property type="entry name" value="EGF-type_Asp/Asn_hydroxyl_site"/>
</dbReference>
<organism evidence="8">
    <name type="scientific">Guillardia theta (strain CCMP2712)</name>
    <name type="common">Cryptophyte</name>
    <dbReference type="NCBI Taxonomy" id="905079"/>
    <lineage>
        <taxon>Eukaryota</taxon>
        <taxon>Cryptophyceae</taxon>
        <taxon>Pyrenomonadales</taxon>
        <taxon>Geminigeraceae</taxon>
        <taxon>Guillardia</taxon>
    </lineage>
</organism>
<evidence type="ECO:0000256" key="2">
    <source>
        <dbReference type="ARBA" id="ARBA00022729"/>
    </source>
</evidence>
<protein>
    <recommendedName>
        <fullName evidence="7">EGF-like domain-containing protein</fullName>
    </recommendedName>
</protein>
<dbReference type="InterPro" id="IPR000742">
    <property type="entry name" value="EGF"/>
</dbReference>
<dbReference type="PROSITE" id="PS50026">
    <property type="entry name" value="EGF_3"/>
    <property type="match status" value="2"/>
</dbReference>
<evidence type="ECO:0000313" key="9">
    <source>
        <dbReference type="EnsemblProtists" id="EKX41931"/>
    </source>
</evidence>
<keyword evidence="1 5" id="KW-0245">EGF-like domain</keyword>
<dbReference type="RefSeq" id="XP_005828911.1">
    <property type="nucleotide sequence ID" value="XM_005828854.1"/>
</dbReference>
<dbReference type="PANTHER" id="PTHR24039">
    <property type="entry name" value="FIBRILLIN-RELATED"/>
    <property type="match status" value="1"/>
</dbReference>
<dbReference type="EMBL" id="JH993020">
    <property type="protein sequence ID" value="EKX41931.1"/>
    <property type="molecule type" value="Genomic_DNA"/>
</dbReference>
<dbReference type="InterPro" id="IPR001881">
    <property type="entry name" value="EGF-like_Ca-bd_dom"/>
</dbReference>
<dbReference type="Gene3D" id="2.10.50.10">
    <property type="entry name" value="Tumor Necrosis Factor Receptor, subunit A, domain 2"/>
    <property type="match status" value="1"/>
</dbReference>
<keyword evidence="3" id="KW-0677">Repeat</keyword>
<evidence type="ECO:0000256" key="6">
    <source>
        <dbReference type="SAM" id="SignalP"/>
    </source>
</evidence>
<name>L1J0B1_GUITC</name>
<dbReference type="CDD" id="cd00054">
    <property type="entry name" value="EGF_CA"/>
    <property type="match status" value="2"/>
</dbReference>